<sequence length="337" mass="37751">MMSERNTPALSAASALASLSKGPRLERTVRSDSIQPNLPRNRNSKKQKPLTFPQKLMQVLSIEEYSDIIVWLPHGKSFAIVSPREFVSEILPNFFKRAKYSSFTRKLHRWGFQRRLRGEEAGSYYHKLFQRDDEELCLKMSMSMNARDSTEDLRNSEVASGDSSASYDAGVNNVGNDLNQQLQRGKNKYFHQASYPVPLLPAVQQPRPSEIDVLKSIQHRPLPLQATVPVLDRNPSRVNMDAGQRALEQLLLARSLRLRYQTAVYSRILMNPMQSYVGSDILPSVQPGALSANVPNRTPGLNVTPSQTLAQNQGQKITTGRYDVGTLSVLSMTPPSA</sequence>
<gene>
    <name evidence="7" type="ORF">HTAM1171_LOCUS10248</name>
</gene>
<organism evidence="7">
    <name type="scientific">Helicotheca tamesis</name>
    <dbReference type="NCBI Taxonomy" id="374047"/>
    <lineage>
        <taxon>Eukaryota</taxon>
        <taxon>Sar</taxon>
        <taxon>Stramenopiles</taxon>
        <taxon>Ochrophyta</taxon>
        <taxon>Bacillariophyta</taxon>
        <taxon>Mediophyceae</taxon>
        <taxon>Lithodesmiophycidae</taxon>
        <taxon>Lithodesmiales</taxon>
        <taxon>Lithodesmiaceae</taxon>
        <taxon>Helicotheca</taxon>
    </lineage>
</organism>
<reference evidence="7" key="1">
    <citation type="submission" date="2021-01" db="EMBL/GenBank/DDBJ databases">
        <authorList>
            <person name="Corre E."/>
            <person name="Pelletier E."/>
            <person name="Niang G."/>
            <person name="Scheremetjew M."/>
            <person name="Finn R."/>
            <person name="Kale V."/>
            <person name="Holt S."/>
            <person name="Cochrane G."/>
            <person name="Meng A."/>
            <person name="Brown T."/>
            <person name="Cohen L."/>
        </authorList>
    </citation>
    <scope>NUCLEOTIDE SEQUENCE</scope>
    <source>
        <strain evidence="7">CCMP826</strain>
    </source>
</reference>
<feature type="compositionally biased region" description="Low complexity" evidence="5">
    <location>
        <begin position="159"/>
        <end position="170"/>
    </location>
</feature>
<dbReference type="GO" id="GO:0005634">
    <property type="term" value="C:nucleus"/>
    <property type="evidence" value="ECO:0007669"/>
    <property type="project" value="UniProtKB-SubCell"/>
</dbReference>
<dbReference type="PANTHER" id="PTHR10015">
    <property type="entry name" value="HEAT SHOCK TRANSCRIPTION FACTOR"/>
    <property type="match status" value="1"/>
</dbReference>
<accession>A0A7S2I7T1</accession>
<evidence type="ECO:0000256" key="1">
    <source>
        <dbReference type="ARBA" id="ARBA00004123"/>
    </source>
</evidence>
<dbReference type="InterPro" id="IPR000232">
    <property type="entry name" value="HSF_DNA-bd"/>
</dbReference>
<dbReference type="PANTHER" id="PTHR10015:SF206">
    <property type="entry name" value="HSF-TYPE DNA-BINDING DOMAIN-CONTAINING PROTEIN"/>
    <property type="match status" value="1"/>
</dbReference>
<protein>
    <recommendedName>
        <fullName evidence="6">HSF-type DNA-binding domain-containing protein</fullName>
    </recommendedName>
</protein>
<comment type="similarity">
    <text evidence="4">Belongs to the HSF family.</text>
</comment>
<dbReference type="AlphaFoldDB" id="A0A7S2I7T1"/>
<feature type="domain" description="HSF-type DNA-binding" evidence="6">
    <location>
        <begin position="48"/>
        <end position="143"/>
    </location>
</feature>
<evidence type="ECO:0000256" key="4">
    <source>
        <dbReference type="RuleBase" id="RU004020"/>
    </source>
</evidence>
<evidence type="ECO:0000313" key="7">
    <source>
        <dbReference type="EMBL" id="CAD9511437.1"/>
    </source>
</evidence>
<keyword evidence="3" id="KW-0539">Nucleus</keyword>
<evidence type="ECO:0000256" key="3">
    <source>
        <dbReference type="ARBA" id="ARBA00023242"/>
    </source>
</evidence>
<dbReference type="Gene3D" id="1.10.10.10">
    <property type="entry name" value="Winged helix-like DNA-binding domain superfamily/Winged helix DNA-binding domain"/>
    <property type="match status" value="1"/>
</dbReference>
<dbReference type="InterPro" id="IPR036390">
    <property type="entry name" value="WH_DNA-bd_sf"/>
</dbReference>
<evidence type="ECO:0000256" key="2">
    <source>
        <dbReference type="ARBA" id="ARBA00023125"/>
    </source>
</evidence>
<name>A0A7S2I7T1_9STRA</name>
<feature type="compositionally biased region" description="Polar residues" evidence="5">
    <location>
        <begin position="31"/>
        <end position="41"/>
    </location>
</feature>
<dbReference type="EMBL" id="HBGV01016721">
    <property type="protein sequence ID" value="CAD9511437.1"/>
    <property type="molecule type" value="Transcribed_RNA"/>
</dbReference>
<comment type="subcellular location">
    <subcellularLocation>
        <location evidence="1">Nucleus</location>
    </subcellularLocation>
</comment>
<dbReference type="FunFam" id="1.10.10.10:FF:000479">
    <property type="entry name" value="Predicted protein"/>
    <property type="match status" value="1"/>
</dbReference>
<dbReference type="SUPFAM" id="SSF46785">
    <property type="entry name" value="Winged helix' DNA-binding domain"/>
    <property type="match status" value="1"/>
</dbReference>
<dbReference type="InterPro" id="IPR036388">
    <property type="entry name" value="WH-like_DNA-bd_sf"/>
</dbReference>
<keyword evidence="2" id="KW-0238">DNA-binding</keyword>
<proteinExistence type="inferred from homology"/>
<feature type="region of interest" description="Disordered" evidence="5">
    <location>
        <begin position="21"/>
        <end position="50"/>
    </location>
</feature>
<feature type="region of interest" description="Disordered" evidence="5">
    <location>
        <begin position="148"/>
        <end position="170"/>
    </location>
</feature>
<dbReference type="SMART" id="SM00415">
    <property type="entry name" value="HSF"/>
    <property type="match status" value="1"/>
</dbReference>
<dbReference type="GO" id="GO:0003700">
    <property type="term" value="F:DNA-binding transcription factor activity"/>
    <property type="evidence" value="ECO:0007669"/>
    <property type="project" value="InterPro"/>
</dbReference>
<dbReference type="GO" id="GO:0043565">
    <property type="term" value="F:sequence-specific DNA binding"/>
    <property type="evidence" value="ECO:0007669"/>
    <property type="project" value="InterPro"/>
</dbReference>
<dbReference type="Pfam" id="PF00447">
    <property type="entry name" value="HSF_DNA-bind"/>
    <property type="match status" value="1"/>
</dbReference>
<evidence type="ECO:0000256" key="5">
    <source>
        <dbReference type="SAM" id="MobiDB-lite"/>
    </source>
</evidence>
<evidence type="ECO:0000259" key="6">
    <source>
        <dbReference type="SMART" id="SM00415"/>
    </source>
</evidence>